<dbReference type="PROSITE" id="PS52016">
    <property type="entry name" value="TONB_DEPENDENT_REC_3"/>
    <property type="match status" value="1"/>
</dbReference>
<feature type="short sequence motif" description="TonB C-terminal box" evidence="10">
    <location>
        <begin position="883"/>
        <end position="900"/>
    </location>
</feature>
<evidence type="ECO:0000313" key="16">
    <source>
        <dbReference type="Proteomes" id="UP001595453"/>
    </source>
</evidence>
<evidence type="ECO:0000256" key="10">
    <source>
        <dbReference type="PROSITE-ProRule" id="PRU10144"/>
    </source>
</evidence>
<dbReference type="EMBL" id="JBHRSD010000014">
    <property type="protein sequence ID" value="MFC3032714.1"/>
    <property type="molecule type" value="Genomic_DNA"/>
</dbReference>
<dbReference type="Gene3D" id="2.170.130.10">
    <property type="entry name" value="TonB-dependent receptor, plug domain"/>
    <property type="match status" value="1"/>
</dbReference>
<dbReference type="Proteomes" id="UP001595453">
    <property type="component" value="Unassembled WGS sequence"/>
</dbReference>
<feature type="signal peptide" evidence="12">
    <location>
        <begin position="1"/>
        <end position="25"/>
    </location>
</feature>
<evidence type="ECO:0000256" key="7">
    <source>
        <dbReference type="ARBA" id="ARBA00023136"/>
    </source>
</evidence>
<evidence type="ECO:0000313" key="15">
    <source>
        <dbReference type="EMBL" id="MFC3032714.1"/>
    </source>
</evidence>
<keyword evidence="8 9" id="KW-0998">Cell outer membrane</keyword>
<keyword evidence="6 11" id="KW-0798">TonB box</keyword>
<keyword evidence="7 9" id="KW-0472">Membrane</keyword>
<feature type="chain" id="PRO_5045887715" evidence="12">
    <location>
        <begin position="26"/>
        <end position="900"/>
    </location>
</feature>
<evidence type="ECO:0000256" key="8">
    <source>
        <dbReference type="ARBA" id="ARBA00023237"/>
    </source>
</evidence>
<sequence length="900" mass="98678">MNNKYLIQSLLSASILAALSNNVFAATAEPKAEDEVEVIQVTGSRIARKEESAAPVQVISQDDLQIRGALNLGEILQEMPSVGASLNGNGSSGTSHGSNTINLRSLGENRSLILVNGNRWVNGAGTRGFRDFVDLNTIPSSIVQSVEVLQDGATAIYGADAIAGVVNIQTYRDFVGSKITAYYGQSSENDRESLNFDILHGVDIGDSNLMLALSYADQKAIYSQDRELTRIPLNGLSAGTPEGIFKEKNLSKLPFYGSSGITRDAGSDGSNPANWRAANSNDVFNRWDNNYVTGPLERSSLYLQWTQPFSDFTMRLEALYNNRKSDQLFSSAPAIVRGSRGFTIANDSRVNPFGVEFSGSDFTLTNFFSDIGQRRNKQDVDTMRLGLGFEGDIGSDWQWDAFISHARNKAIFVSDNQLDLDRLALGLLACDSSNISADISDLSSGCVPVNLFNPLTSDMADYIRFSGKDSNESRQTHARVNFSGPIAQFNGEDILIATGAEYRKEQGIDNPDSYINAAPRVNSYQTTSSAPRDGTNGEYDLYEAYAEVSIPLLHDQAYAKRLELNLASRFSDYSTFGSTVNSKIGLMYRIDDNLMLRTNWAEGFRAPSILELYEGQRASFAPVADPCAGSSGLPGCSGVPAGYVQTDTQEPITVGGNPELQPETSENTNFGIVLTPAALDNFSLSWDYYQINLDDTISTYGAQNVVNLCATTGRNCDAVSRDSSGRLTNIIDGPINLNQTKVRGWDLVTRKGFSTDFGRFDLQLNVSRLLEFTQISTLSDGSLQSEALLGIARSREAYPKYRSNLQLNWQNGDWTANYNWRHIGDTEETVDGEAHHIASLFYHNAAVSYALSEGLKLKFGINNIGDKQPPVSFTNLNINFDINTYNAIGRYYYTQVSYAF</sequence>
<comment type="similarity">
    <text evidence="9 11">Belongs to the TonB-dependent receptor family.</text>
</comment>
<keyword evidence="3 9" id="KW-1134">Transmembrane beta strand</keyword>
<evidence type="ECO:0000256" key="9">
    <source>
        <dbReference type="PROSITE-ProRule" id="PRU01360"/>
    </source>
</evidence>
<reference evidence="16" key="1">
    <citation type="journal article" date="2019" name="Int. J. Syst. Evol. Microbiol.">
        <title>The Global Catalogue of Microorganisms (GCM) 10K type strain sequencing project: providing services to taxonomists for standard genome sequencing and annotation.</title>
        <authorList>
            <consortium name="The Broad Institute Genomics Platform"/>
            <consortium name="The Broad Institute Genome Sequencing Center for Infectious Disease"/>
            <person name="Wu L."/>
            <person name="Ma J."/>
        </authorList>
    </citation>
    <scope>NUCLEOTIDE SEQUENCE [LARGE SCALE GENOMIC DNA]</scope>
    <source>
        <strain evidence="16">KCTC 42730</strain>
    </source>
</reference>
<feature type="domain" description="TonB-dependent receptor-like beta-barrel" evidence="13">
    <location>
        <begin position="338"/>
        <end position="864"/>
    </location>
</feature>
<evidence type="ECO:0000256" key="4">
    <source>
        <dbReference type="ARBA" id="ARBA00022692"/>
    </source>
</evidence>
<dbReference type="Pfam" id="PF07715">
    <property type="entry name" value="Plug"/>
    <property type="match status" value="1"/>
</dbReference>
<keyword evidence="5 12" id="KW-0732">Signal</keyword>
<accession>A0ABV7CJA5</accession>
<dbReference type="InterPro" id="IPR036942">
    <property type="entry name" value="Beta-barrel_TonB_sf"/>
</dbReference>
<keyword evidence="16" id="KW-1185">Reference proteome</keyword>
<dbReference type="CDD" id="cd01347">
    <property type="entry name" value="ligand_gated_channel"/>
    <property type="match status" value="1"/>
</dbReference>
<organism evidence="15 16">
    <name type="scientific">Pseudoalteromonas fenneropenaei</name>
    <dbReference type="NCBI Taxonomy" id="1737459"/>
    <lineage>
        <taxon>Bacteria</taxon>
        <taxon>Pseudomonadati</taxon>
        <taxon>Pseudomonadota</taxon>
        <taxon>Gammaproteobacteria</taxon>
        <taxon>Alteromonadales</taxon>
        <taxon>Pseudoalteromonadaceae</taxon>
        <taxon>Pseudoalteromonas</taxon>
    </lineage>
</organism>
<evidence type="ECO:0000256" key="12">
    <source>
        <dbReference type="SAM" id="SignalP"/>
    </source>
</evidence>
<dbReference type="RefSeq" id="WP_377123487.1">
    <property type="nucleotide sequence ID" value="NZ_JBHRSD010000014.1"/>
</dbReference>
<dbReference type="InterPro" id="IPR012910">
    <property type="entry name" value="Plug_dom"/>
</dbReference>
<evidence type="ECO:0000256" key="1">
    <source>
        <dbReference type="ARBA" id="ARBA00004571"/>
    </source>
</evidence>
<dbReference type="InterPro" id="IPR037066">
    <property type="entry name" value="Plug_dom_sf"/>
</dbReference>
<evidence type="ECO:0000259" key="14">
    <source>
        <dbReference type="Pfam" id="PF07715"/>
    </source>
</evidence>
<dbReference type="PANTHER" id="PTHR47234:SF2">
    <property type="entry name" value="TONB-DEPENDENT RECEPTOR"/>
    <property type="match status" value="1"/>
</dbReference>
<gene>
    <name evidence="15" type="ORF">ACFOEE_09290</name>
</gene>
<keyword evidence="2 9" id="KW-0813">Transport</keyword>
<dbReference type="InterPro" id="IPR010917">
    <property type="entry name" value="TonB_rcpt_CS"/>
</dbReference>
<protein>
    <submittedName>
        <fullName evidence="15">TonB-dependent receptor</fullName>
    </submittedName>
</protein>
<feature type="domain" description="TonB-dependent receptor plug" evidence="14">
    <location>
        <begin position="49"/>
        <end position="165"/>
    </location>
</feature>
<comment type="subcellular location">
    <subcellularLocation>
        <location evidence="1 9">Cell outer membrane</location>
        <topology evidence="1 9">Multi-pass membrane protein</topology>
    </subcellularLocation>
</comment>
<dbReference type="InterPro" id="IPR039426">
    <property type="entry name" value="TonB-dep_rcpt-like"/>
</dbReference>
<comment type="caution">
    <text evidence="15">The sequence shown here is derived from an EMBL/GenBank/DDBJ whole genome shotgun (WGS) entry which is preliminary data.</text>
</comment>
<keyword evidence="4 9" id="KW-0812">Transmembrane</keyword>
<dbReference type="PROSITE" id="PS01156">
    <property type="entry name" value="TONB_DEPENDENT_REC_2"/>
    <property type="match status" value="1"/>
</dbReference>
<name>A0ABV7CJA5_9GAMM</name>
<dbReference type="Gene3D" id="2.40.170.20">
    <property type="entry name" value="TonB-dependent receptor, beta-barrel domain"/>
    <property type="match status" value="1"/>
</dbReference>
<evidence type="ECO:0000256" key="5">
    <source>
        <dbReference type="ARBA" id="ARBA00022729"/>
    </source>
</evidence>
<dbReference type="Pfam" id="PF00593">
    <property type="entry name" value="TonB_dep_Rec_b-barrel"/>
    <property type="match status" value="1"/>
</dbReference>
<evidence type="ECO:0000256" key="6">
    <source>
        <dbReference type="ARBA" id="ARBA00023077"/>
    </source>
</evidence>
<proteinExistence type="inferred from homology"/>
<dbReference type="SUPFAM" id="SSF56935">
    <property type="entry name" value="Porins"/>
    <property type="match status" value="1"/>
</dbReference>
<evidence type="ECO:0000259" key="13">
    <source>
        <dbReference type="Pfam" id="PF00593"/>
    </source>
</evidence>
<dbReference type="PANTHER" id="PTHR47234">
    <property type="match status" value="1"/>
</dbReference>
<keyword evidence="15" id="KW-0675">Receptor</keyword>
<evidence type="ECO:0000256" key="2">
    <source>
        <dbReference type="ARBA" id="ARBA00022448"/>
    </source>
</evidence>
<evidence type="ECO:0000256" key="11">
    <source>
        <dbReference type="RuleBase" id="RU003357"/>
    </source>
</evidence>
<dbReference type="InterPro" id="IPR000531">
    <property type="entry name" value="Beta-barrel_TonB"/>
</dbReference>
<evidence type="ECO:0000256" key="3">
    <source>
        <dbReference type="ARBA" id="ARBA00022452"/>
    </source>
</evidence>